<feature type="binding site" evidence="9">
    <location>
        <position position="215"/>
    </location>
    <ligand>
        <name>Mn(2+)</name>
        <dbReference type="ChEBI" id="CHEBI:29035"/>
    </ligand>
</feature>
<dbReference type="GO" id="GO:0046872">
    <property type="term" value="F:metal ion binding"/>
    <property type="evidence" value="ECO:0007669"/>
    <property type="project" value="UniProtKB-UniRule"/>
</dbReference>
<dbReference type="Proteomes" id="UP000470772">
    <property type="component" value="Unassembled WGS sequence"/>
</dbReference>
<dbReference type="GO" id="GO:0004520">
    <property type="term" value="F:DNA endonuclease activity"/>
    <property type="evidence" value="ECO:0007669"/>
    <property type="project" value="InterPro"/>
</dbReference>
<comment type="cofactor">
    <cofactor evidence="9">
        <name>Mg(2+)</name>
        <dbReference type="ChEBI" id="CHEBI:18420"/>
    </cofactor>
    <cofactor evidence="9">
        <name>Mn(2+)</name>
        <dbReference type="ChEBI" id="CHEBI:29035"/>
    </cofactor>
</comment>
<protein>
    <recommendedName>
        <fullName evidence="9">CRISPR-associated endonuclease Cas1</fullName>
        <ecNumber evidence="9">3.1.-.-</ecNumber>
    </recommendedName>
</protein>
<organism evidence="10 11">
    <name type="scientific">Sulfuracidifex metallicus DSM 6482 = JCM 9184</name>
    <dbReference type="NCBI Taxonomy" id="523847"/>
    <lineage>
        <taxon>Archaea</taxon>
        <taxon>Thermoproteota</taxon>
        <taxon>Thermoprotei</taxon>
        <taxon>Sulfolobales</taxon>
        <taxon>Sulfolobaceae</taxon>
        <taxon>Sulfuracidifex</taxon>
    </lineage>
</organism>
<evidence type="ECO:0000256" key="4">
    <source>
        <dbReference type="ARBA" id="ARBA00022801"/>
    </source>
</evidence>
<evidence type="ECO:0000256" key="1">
    <source>
        <dbReference type="ARBA" id="ARBA00022722"/>
    </source>
</evidence>
<dbReference type="GO" id="GO:0016787">
    <property type="term" value="F:hydrolase activity"/>
    <property type="evidence" value="ECO:0007669"/>
    <property type="project" value="UniProtKB-KW"/>
</dbReference>
<dbReference type="HAMAP" id="MF_01470">
    <property type="entry name" value="Cas1"/>
    <property type="match status" value="1"/>
</dbReference>
<comment type="function">
    <text evidence="9">CRISPR (clustered regularly interspaced short palindromic repeat), is an adaptive immune system that provides protection against mobile genetic elements (viruses, transposable elements and conjugative plasmids). CRISPR clusters contain spacers, sequences complementary to antecedent mobile elements, and target invading nucleic acids. CRISPR clusters are transcribed and processed into CRISPR RNA (crRNA). Acts as a dsDNA endonuclease. Involved in the integration of spacer DNA into the CRISPR cassette.</text>
</comment>
<dbReference type="NCBIfam" id="TIGR00287">
    <property type="entry name" value="cas1"/>
    <property type="match status" value="1"/>
</dbReference>
<evidence type="ECO:0000313" key="10">
    <source>
        <dbReference type="EMBL" id="MUN29726.1"/>
    </source>
</evidence>
<feature type="binding site" evidence="9">
    <location>
        <position position="230"/>
    </location>
    <ligand>
        <name>Mn(2+)</name>
        <dbReference type="ChEBI" id="CHEBI:29035"/>
    </ligand>
</feature>
<dbReference type="GO" id="GO:0043571">
    <property type="term" value="P:maintenance of CRISPR repeat elements"/>
    <property type="evidence" value="ECO:0007669"/>
    <property type="project" value="UniProtKB-UniRule"/>
</dbReference>
<evidence type="ECO:0000256" key="6">
    <source>
        <dbReference type="ARBA" id="ARBA00023118"/>
    </source>
</evidence>
<dbReference type="Gene3D" id="1.20.120.920">
    <property type="entry name" value="CRISPR-associated endonuclease Cas1, C-terminal domain"/>
    <property type="match status" value="1"/>
</dbReference>
<keyword evidence="8 9" id="KW-0464">Manganese</keyword>
<evidence type="ECO:0000256" key="5">
    <source>
        <dbReference type="ARBA" id="ARBA00022842"/>
    </source>
</evidence>
<keyword evidence="2 9" id="KW-0479">Metal-binding</keyword>
<dbReference type="OrthoDB" id="2216at2157"/>
<feature type="binding site" evidence="9">
    <location>
        <position position="150"/>
    </location>
    <ligand>
        <name>Mn(2+)</name>
        <dbReference type="ChEBI" id="CHEBI:29035"/>
    </ligand>
</feature>
<comment type="similarity">
    <text evidence="9">Belongs to the CRISPR-associated endonuclease Cas1 family.</text>
</comment>
<gene>
    <name evidence="10" type="primary">cas1b</name>
    <name evidence="9" type="synonym">cas1</name>
    <name evidence="10" type="ORF">GC250_09825</name>
</gene>
<keyword evidence="7 9" id="KW-0238">DNA-binding</keyword>
<proteinExistence type="inferred from homology"/>
<dbReference type="EC" id="3.1.-.-" evidence="9"/>
<name>A0A6A9QL52_SULME</name>
<dbReference type="InterPro" id="IPR042211">
    <property type="entry name" value="CRISPR-assoc_Cas1_N"/>
</dbReference>
<dbReference type="NCBIfam" id="TIGR03641">
    <property type="entry name" value="cas1_HMARI"/>
    <property type="match status" value="1"/>
</dbReference>
<evidence type="ECO:0000256" key="3">
    <source>
        <dbReference type="ARBA" id="ARBA00022759"/>
    </source>
</evidence>
<evidence type="ECO:0000313" key="11">
    <source>
        <dbReference type="Proteomes" id="UP000470772"/>
    </source>
</evidence>
<dbReference type="RefSeq" id="WP_083477029.1">
    <property type="nucleotide sequence ID" value="NZ_BBBY01000042.1"/>
</dbReference>
<dbReference type="Pfam" id="PF01867">
    <property type="entry name" value="Cas_Cas1"/>
    <property type="match status" value="1"/>
</dbReference>
<evidence type="ECO:0000256" key="2">
    <source>
        <dbReference type="ARBA" id="ARBA00022723"/>
    </source>
</evidence>
<keyword evidence="1 9" id="KW-0540">Nuclease</keyword>
<dbReference type="InterPro" id="IPR002729">
    <property type="entry name" value="CRISPR-assoc_Cas1"/>
</dbReference>
<dbReference type="PANTHER" id="PTHR43219:SF1">
    <property type="entry name" value="CRISPR-ASSOCIATED ENDONUCLEASE CAS1"/>
    <property type="match status" value="1"/>
</dbReference>
<accession>A0A6A9QL52</accession>
<dbReference type="GO" id="GO:0003677">
    <property type="term" value="F:DNA binding"/>
    <property type="evidence" value="ECO:0007669"/>
    <property type="project" value="UniProtKB-KW"/>
</dbReference>
<dbReference type="Gene3D" id="3.100.10.20">
    <property type="entry name" value="CRISPR-associated endonuclease Cas1, N-terminal domain"/>
    <property type="match status" value="1"/>
</dbReference>
<reference evidence="10 11" key="1">
    <citation type="submission" date="2019-10" db="EMBL/GenBank/DDBJ databases">
        <title>Sequencing and Assembly of Multiple Reported Metal-Biooxidizing Members of the Extremely Thermoacidophilic Archaeal Family Sulfolobaceae.</title>
        <authorList>
            <person name="Counts J.A."/>
            <person name="Kelly R.M."/>
        </authorList>
    </citation>
    <scope>NUCLEOTIDE SEQUENCE [LARGE SCALE GENOMIC DNA]</scope>
    <source>
        <strain evidence="10 11">DSM 6482</strain>
    </source>
</reference>
<keyword evidence="5 9" id="KW-0460">Magnesium</keyword>
<dbReference type="InterPro" id="IPR019858">
    <property type="entry name" value="CRISPR-assoc_Cas1_HMARI/TNEAP"/>
</dbReference>
<dbReference type="AlphaFoldDB" id="A0A6A9QL52"/>
<dbReference type="GO" id="GO:0051607">
    <property type="term" value="P:defense response to virus"/>
    <property type="evidence" value="ECO:0007669"/>
    <property type="project" value="UniProtKB-UniRule"/>
</dbReference>
<comment type="subunit">
    <text evidence="9">Homodimer, forms a heterotetramer with a Cas2 homodimer.</text>
</comment>
<evidence type="ECO:0000256" key="7">
    <source>
        <dbReference type="ARBA" id="ARBA00023125"/>
    </source>
</evidence>
<keyword evidence="11" id="KW-1185">Reference proteome</keyword>
<evidence type="ECO:0000256" key="8">
    <source>
        <dbReference type="ARBA" id="ARBA00023211"/>
    </source>
</evidence>
<keyword evidence="4 9" id="KW-0378">Hydrolase</keyword>
<sequence length="320" mass="37034">MKRLFITSNGTLRRKQNTLALETKEGTKYSPITSINSIYVFGEVRMNKRFLQFLGKNHIPIHFFGKRYLGTFYPRLFNASGFMLLKQAEAYNDPIKRVSLARKFVEGAVKNMATVLRENGRGDEASKLREYLRDDMLGKAESVDEVMGVEGNARNYYFSCLDSVLPKDFKLIRRSRRPPENMGNSLMSLMNSILYASVLDEVYQTHLDPRIGFLHSTNFRRFSLNLDVAEIFRPVIVDRLLISMTKRREMGKEDFEDMTRGLKLTQGGLKKVISSMDKRLSSTITVGRKKMSYSRVIRTELYKVERHLSGDVEYSPFLIR</sequence>
<dbReference type="PANTHER" id="PTHR43219">
    <property type="entry name" value="CRISPR-ASSOCIATED ENDONUCLEASE CAS1"/>
    <property type="match status" value="1"/>
</dbReference>
<keyword evidence="3 9" id="KW-0255">Endonuclease</keyword>
<keyword evidence="6 9" id="KW-0051">Antiviral defense</keyword>
<evidence type="ECO:0000256" key="9">
    <source>
        <dbReference type="HAMAP-Rule" id="MF_01470"/>
    </source>
</evidence>
<dbReference type="InterPro" id="IPR042206">
    <property type="entry name" value="CRISPR-assoc_Cas1_C"/>
</dbReference>
<comment type="caution">
    <text evidence="10">The sequence shown here is derived from an EMBL/GenBank/DDBJ whole genome shotgun (WGS) entry which is preliminary data.</text>
</comment>
<dbReference type="EMBL" id="WGGD01000005">
    <property type="protein sequence ID" value="MUN29726.1"/>
    <property type="molecule type" value="Genomic_DNA"/>
</dbReference>